<keyword evidence="2" id="KW-1185">Reference proteome</keyword>
<evidence type="ECO:0000313" key="1">
    <source>
        <dbReference type="EMBL" id="EUN21951.1"/>
    </source>
</evidence>
<dbReference type="GeneID" id="26257261"/>
<dbReference type="AlphaFoldDB" id="W7E0G4"/>
<organism evidence="1 2">
    <name type="scientific">Bipolaris victoriae (strain FI3)</name>
    <name type="common">Victoria blight of oats agent</name>
    <name type="synonym">Cochliobolus victoriae</name>
    <dbReference type="NCBI Taxonomy" id="930091"/>
    <lineage>
        <taxon>Eukaryota</taxon>
        <taxon>Fungi</taxon>
        <taxon>Dikarya</taxon>
        <taxon>Ascomycota</taxon>
        <taxon>Pezizomycotina</taxon>
        <taxon>Dothideomycetes</taxon>
        <taxon>Pleosporomycetidae</taxon>
        <taxon>Pleosporales</taxon>
        <taxon>Pleosporineae</taxon>
        <taxon>Pleosporaceae</taxon>
        <taxon>Bipolaris</taxon>
    </lineage>
</organism>
<proteinExistence type="predicted"/>
<dbReference type="OrthoDB" id="3691371at2759"/>
<dbReference type="RefSeq" id="XP_014551528.1">
    <property type="nucleotide sequence ID" value="XM_014696042.1"/>
</dbReference>
<protein>
    <submittedName>
        <fullName evidence="1">Uncharacterized protein</fullName>
    </submittedName>
</protein>
<gene>
    <name evidence="1" type="ORF">COCVIDRAFT_42176</name>
</gene>
<dbReference type="EMBL" id="KI968827">
    <property type="protein sequence ID" value="EUN21951.1"/>
    <property type="molecule type" value="Genomic_DNA"/>
</dbReference>
<evidence type="ECO:0000313" key="2">
    <source>
        <dbReference type="Proteomes" id="UP000054337"/>
    </source>
</evidence>
<dbReference type="HOGENOM" id="CLU_2157941_0_0_1"/>
<dbReference type="Proteomes" id="UP000054337">
    <property type="component" value="Unassembled WGS sequence"/>
</dbReference>
<reference evidence="1 2" key="1">
    <citation type="journal article" date="2013" name="PLoS Genet.">
        <title>Comparative genome structure, secondary metabolite, and effector coding capacity across Cochliobolus pathogens.</title>
        <authorList>
            <person name="Condon B.J."/>
            <person name="Leng Y."/>
            <person name="Wu D."/>
            <person name="Bushley K.E."/>
            <person name="Ohm R.A."/>
            <person name="Otillar R."/>
            <person name="Martin J."/>
            <person name="Schackwitz W."/>
            <person name="Grimwood J."/>
            <person name="MohdZainudin N."/>
            <person name="Xue C."/>
            <person name="Wang R."/>
            <person name="Manning V.A."/>
            <person name="Dhillon B."/>
            <person name="Tu Z.J."/>
            <person name="Steffenson B.J."/>
            <person name="Salamov A."/>
            <person name="Sun H."/>
            <person name="Lowry S."/>
            <person name="LaButti K."/>
            <person name="Han J."/>
            <person name="Copeland A."/>
            <person name="Lindquist E."/>
            <person name="Barry K."/>
            <person name="Schmutz J."/>
            <person name="Baker S.E."/>
            <person name="Ciuffetti L.M."/>
            <person name="Grigoriev I.V."/>
            <person name="Zhong S."/>
            <person name="Turgeon B.G."/>
        </authorList>
    </citation>
    <scope>NUCLEOTIDE SEQUENCE [LARGE SCALE GENOMIC DNA]</scope>
    <source>
        <strain evidence="1 2">FI3</strain>
    </source>
</reference>
<sequence length="118" mass="13473">MVLRSGGTRLDVIADPIRWMWVVEKFQKQHRMPLAVKYKFHRRCTIAIERSGCVFSPTQSCQPNTLSPIHLLAIYPRVMIKFVSRLLDPSSLSSCVRTNKIFSISDLPSGYIRPPGDL</sequence>
<accession>W7E0G4</accession>
<name>W7E0G4_BIPV3</name>